<proteinExistence type="predicted"/>
<reference evidence="1 2" key="1">
    <citation type="journal article" date="2019" name="Commun. Biol.">
        <title>The bagworm genome reveals a unique fibroin gene that provides high tensile strength.</title>
        <authorList>
            <person name="Kono N."/>
            <person name="Nakamura H."/>
            <person name="Ohtoshi R."/>
            <person name="Tomita M."/>
            <person name="Numata K."/>
            <person name="Arakawa K."/>
        </authorList>
    </citation>
    <scope>NUCLEOTIDE SEQUENCE [LARGE SCALE GENOMIC DNA]</scope>
</reference>
<accession>A0A4C1VIV5</accession>
<comment type="caution">
    <text evidence="1">The sequence shown here is derived from an EMBL/GenBank/DDBJ whole genome shotgun (WGS) entry which is preliminary data.</text>
</comment>
<dbReference type="EMBL" id="BGZK01000350">
    <property type="protein sequence ID" value="GBP38520.1"/>
    <property type="molecule type" value="Genomic_DNA"/>
</dbReference>
<dbReference type="AlphaFoldDB" id="A0A4C1VIV5"/>
<organism evidence="1 2">
    <name type="scientific">Eumeta variegata</name>
    <name type="common">Bagworm moth</name>
    <name type="synonym">Eumeta japonica</name>
    <dbReference type="NCBI Taxonomy" id="151549"/>
    <lineage>
        <taxon>Eukaryota</taxon>
        <taxon>Metazoa</taxon>
        <taxon>Ecdysozoa</taxon>
        <taxon>Arthropoda</taxon>
        <taxon>Hexapoda</taxon>
        <taxon>Insecta</taxon>
        <taxon>Pterygota</taxon>
        <taxon>Neoptera</taxon>
        <taxon>Endopterygota</taxon>
        <taxon>Lepidoptera</taxon>
        <taxon>Glossata</taxon>
        <taxon>Ditrysia</taxon>
        <taxon>Tineoidea</taxon>
        <taxon>Psychidae</taxon>
        <taxon>Oiketicinae</taxon>
        <taxon>Eumeta</taxon>
    </lineage>
</organism>
<name>A0A4C1VIV5_EUMVA</name>
<evidence type="ECO:0000313" key="1">
    <source>
        <dbReference type="EMBL" id="GBP38520.1"/>
    </source>
</evidence>
<gene>
    <name evidence="1" type="ORF">EVAR_95422_1</name>
</gene>
<dbReference type="Proteomes" id="UP000299102">
    <property type="component" value="Unassembled WGS sequence"/>
</dbReference>
<protein>
    <submittedName>
        <fullName evidence="1">Uncharacterized protein</fullName>
    </submittedName>
</protein>
<evidence type="ECO:0000313" key="2">
    <source>
        <dbReference type="Proteomes" id="UP000299102"/>
    </source>
</evidence>
<sequence>MHLAISHNAGISTLNLAQILTARAECRPLHKRVACIRRKTPSIYCMKVRHRKEKFLLYGLWLQENLDVGMATFLTIYGKSCRQLQLPKPILILYN</sequence>
<keyword evidence="2" id="KW-1185">Reference proteome</keyword>